<evidence type="ECO:0000256" key="2">
    <source>
        <dbReference type="ARBA" id="ARBA00008639"/>
    </source>
</evidence>
<dbReference type="PIRSF" id="PIRSF006278">
    <property type="entry name" value="ACCD_DCysDesulf"/>
    <property type="match status" value="1"/>
</dbReference>
<dbReference type="GO" id="GO:0019148">
    <property type="term" value="F:D-cysteine desulfhydrase activity"/>
    <property type="evidence" value="ECO:0007669"/>
    <property type="project" value="TreeGrafter"/>
</dbReference>
<evidence type="ECO:0000256" key="1">
    <source>
        <dbReference type="ARBA" id="ARBA00001933"/>
    </source>
</evidence>
<dbReference type="InterPro" id="IPR036052">
    <property type="entry name" value="TrpB-like_PALP_sf"/>
</dbReference>
<dbReference type="EMBL" id="SOAU01000001">
    <property type="protein sequence ID" value="TDT18009.1"/>
    <property type="molecule type" value="Genomic_DNA"/>
</dbReference>
<dbReference type="AlphaFoldDB" id="A0A4R7I4V4"/>
<protein>
    <submittedName>
        <fullName evidence="7">D-cysteine desulfhydrase</fullName>
    </submittedName>
</protein>
<comment type="caution">
    <text evidence="7">The sequence shown here is derived from an EMBL/GenBank/DDBJ whole genome shotgun (WGS) entry which is preliminary data.</text>
</comment>
<dbReference type="Gene3D" id="3.40.50.1100">
    <property type="match status" value="2"/>
</dbReference>
<sequence>MTGAWTIPIMHAMFGHLPRARLATLPTPLERGPELPGGVRLWVKRDDLTGLGMGGNKARKLEFLCGAAVAEGARSLVTVGAAQSNHCRMTAAAGAVLGLEVHLVLSGDRPEQATGNQLLSTLFGAQLHYTGADESHWGELMIASESLTDELVAAGAAPYSIPIGGSTSTGAAGYAWALAELLDQCDAAGCAPTAVVHTSSSGGTHAGLVAGKALLRAQGRSVPEILAIGVAKGVNIGMPDIADLARDTADLLGGDRSTVERSDIALDPNWIGDDYAVPTKAGDAAIRWAARHGGWVLDRTYSGKGFAGLVGNAEAGRWPEGSDVVFIHTGGMPAVFAPGGAPAGL</sequence>
<name>A0A4R7I4V4_9ACTN</name>
<dbReference type="InterPro" id="IPR001926">
    <property type="entry name" value="TrpB-like_PALP"/>
</dbReference>
<organism evidence="7 8">
    <name type="scientific">Ilumatobacter fluminis</name>
    <dbReference type="NCBI Taxonomy" id="467091"/>
    <lineage>
        <taxon>Bacteria</taxon>
        <taxon>Bacillati</taxon>
        <taxon>Actinomycetota</taxon>
        <taxon>Acidimicrobiia</taxon>
        <taxon>Acidimicrobiales</taxon>
        <taxon>Ilumatobacteraceae</taxon>
        <taxon>Ilumatobacter</taxon>
    </lineage>
</organism>
<proteinExistence type="inferred from homology"/>
<dbReference type="PANTHER" id="PTHR43780">
    <property type="entry name" value="1-AMINOCYCLOPROPANE-1-CARBOXYLATE DEAMINASE-RELATED"/>
    <property type="match status" value="1"/>
</dbReference>
<evidence type="ECO:0000313" key="8">
    <source>
        <dbReference type="Proteomes" id="UP000294558"/>
    </source>
</evidence>
<evidence type="ECO:0000313" key="7">
    <source>
        <dbReference type="EMBL" id="TDT18009.1"/>
    </source>
</evidence>
<evidence type="ECO:0000256" key="3">
    <source>
        <dbReference type="ARBA" id="ARBA00022898"/>
    </source>
</evidence>
<evidence type="ECO:0000256" key="5">
    <source>
        <dbReference type="PIRSR" id="PIRSR006278-2"/>
    </source>
</evidence>
<dbReference type="SUPFAM" id="SSF53686">
    <property type="entry name" value="Tryptophan synthase beta subunit-like PLP-dependent enzymes"/>
    <property type="match status" value="1"/>
</dbReference>
<feature type="domain" description="Tryptophan synthase beta chain-like PALP" evidence="6">
    <location>
        <begin position="23"/>
        <end position="330"/>
    </location>
</feature>
<dbReference type="GO" id="GO:1901605">
    <property type="term" value="P:alpha-amino acid metabolic process"/>
    <property type="evidence" value="ECO:0007669"/>
    <property type="project" value="UniProtKB-ARBA"/>
</dbReference>
<evidence type="ECO:0000256" key="4">
    <source>
        <dbReference type="PIRSR" id="PIRSR006278-1"/>
    </source>
</evidence>
<dbReference type="Pfam" id="PF00291">
    <property type="entry name" value="PALP"/>
    <property type="match status" value="1"/>
</dbReference>
<keyword evidence="3 5" id="KW-0663">Pyridoxal phosphate</keyword>
<reference evidence="7 8" key="1">
    <citation type="submission" date="2019-03" db="EMBL/GenBank/DDBJ databases">
        <title>Sequencing the genomes of 1000 actinobacteria strains.</title>
        <authorList>
            <person name="Klenk H.-P."/>
        </authorList>
    </citation>
    <scope>NUCLEOTIDE SEQUENCE [LARGE SCALE GENOMIC DNA]</scope>
    <source>
        <strain evidence="7 8">DSM 18936</strain>
    </source>
</reference>
<comment type="cofactor">
    <cofactor evidence="1">
        <name>pyridoxal 5'-phosphate</name>
        <dbReference type="ChEBI" id="CHEBI:597326"/>
    </cofactor>
</comment>
<dbReference type="OrthoDB" id="9801249at2"/>
<keyword evidence="8" id="KW-1185">Reference proteome</keyword>
<feature type="active site" description="Nucleophile" evidence="4">
    <location>
        <position position="84"/>
    </location>
</feature>
<accession>A0A4R7I4V4</accession>
<feature type="modified residue" description="N6-(pyridoxal phosphate)lysine" evidence="5">
    <location>
        <position position="57"/>
    </location>
</feature>
<dbReference type="Proteomes" id="UP000294558">
    <property type="component" value="Unassembled WGS sequence"/>
</dbReference>
<gene>
    <name evidence="7" type="ORF">BDK89_3623</name>
</gene>
<dbReference type="PANTHER" id="PTHR43780:SF2">
    <property type="entry name" value="1-AMINOCYCLOPROPANE-1-CARBOXYLATE DEAMINASE-RELATED"/>
    <property type="match status" value="1"/>
</dbReference>
<comment type="similarity">
    <text evidence="2">Belongs to the ACC deaminase/D-cysteine desulfhydrase family.</text>
</comment>
<evidence type="ECO:0000259" key="6">
    <source>
        <dbReference type="Pfam" id="PF00291"/>
    </source>
</evidence>
<dbReference type="InterPro" id="IPR027278">
    <property type="entry name" value="ACCD_DCysDesulf"/>
</dbReference>